<dbReference type="InParanoid" id="B8M5D7"/>
<dbReference type="OrthoDB" id="24581at2759"/>
<dbReference type="Pfam" id="PF20143">
    <property type="entry name" value="NAD_kinase_C"/>
    <property type="match status" value="1"/>
</dbReference>
<keyword evidence="5" id="KW-0520">NAD</keyword>
<dbReference type="InterPro" id="IPR017438">
    <property type="entry name" value="ATP-NAD_kinase_N"/>
</dbReference>
<dbReference type="GO" id="GO:0019674">
    <property type="term" value="P:NAD+ metabolic process"/>
    <property type="evidence" value="ECO:0007669"/>
    <property type="project" value="InterPro"/>
</dbReference>
<keyword evidence="2" id="KW-0808">Transferase</keyword>
<sequence length="683" mass="74193">MPPPAPDESPVNTGIRAIMPVPTEMPAAFTNPILSPPNAGRDVSSSSPEFTLARPSLAALQSHGSSTSSMSAVGGLLLRDYARTADPSTTDQDIHVSEAPVERQSDGIAPAHQQVEEAQRSTAATADKSVTSAPSTPFLPLRSFRKHRQSSLSIDTIPRQTIMKALASRPPLSRNTPSFTLASSLNGVLNGAAAPNGVSPDETEQNTANSQTLSAALCNLQSQASAYSDGPLATARLPLQSPCFFHQRFDDAVNIQKVLEEIADDEWLSHSRLVQTATGVREVSKQLQRRPIKRAVKTVMIVTKARDNRLVYLTRELAEWLLSTPRYGKDVGVTVYVDSKLRNSKRFDAAGLQAKDPRFESMLKYWTPDLCWTSPEKFDLVLTLGGDGTVLFTSWLFQRIVPPILSFSLGSLGFLTNFEFEKYKEHLNSIMGDGGMRVNLRMRFTCTVYRADRSKGAAPGDVEEGEQFEVLNELVIDRGPSPYVSNLELYGDNELLTVVQADGCIFSTPTGSTAYSLSAGGSLIHPSIPGILLTPICPHTLSFRPMVLSDTMLLRIAVPNLSRSTAYCSFDGKGRIELRQGDYVTVEASQYPFPTVVSGGGEWFESVRRALRWNVRGAVQKGWNGDVCENAEDGVEEGNVDFDIDFDNATTGTDSGVGPSEDGDTYGTGPGSPMRRQMSLLSV</sequence>
<evidence type="ECO:0000256" key="1">
    <source>
        <dbReference type="ARBA" id="ARBA00010995"/>
    </source>
</evidence>
<dbReference type="Proteomes" id="UP000001745">
    <property type="component" value="Unassembled WGS sequence"/>
</dbReference>
<feature type="region of interest" description="Disordered" evidence="6">
    <location>
        <begin position="113"/>
        <end position="144"/>
    </location>
</feature>
<dbReference type="FunFam" id="3.40.50.10330:FF:000025">
    <property type="entry name" value="NAD+ kinase Utr1"/>
    <property type="match status" value="1"/>
</dbReference>
<evidence type="ECO:0000256" key="5">
    <source>
        <dbReference type="ARBA" id="ARBA00023027"/>
    </source>
</evidence>
<gene>
    <name evidence="7" type="ORF">TSTA_030120</name>
</gene>
<dbReference type="Gene3D" id="3.40.50.10330">
    <property type="entry name" value="Probable inorganic polyphosphate/atp-NAD kinase, domain 1"/>
    <property type="match status" value="1"/>
</dbReference>
<dbReference type="Pfam" id="PF01513">
    <property type="entry name" value="NAD_kinase"/>
    <property type="match status" value="1"/>
</dbReference>
<keyword evidence="3 7" id="KW-0418">Kinase</keyword>
<evidence type="ECO:0000256" key="4">
    <source>
        <dbReference type="ARBA" id="ARBA00022857"/>
    </source>
</evidence>
<dbReference type="GO" id="GO:0006741">
    <property type="term" value="P:NADP+ biosynthetic process"/>
    <property type="evidence" value="ECO:0007669"/>
    <property type="project" value="InterPro"/>
</dbReference>
<feature type="compositionally biased region" description="Polar residues" evidence="6">
    <location>
        <begin position="120"/>
        <end position="135"/>
    </location>
</feature>
<comment type="similarity">
    <text evidence="1">Belongs to the NAD kinase family.</text>
</comment>
<evidence type="ECO:0000256" key="6">
    <source>
        <dbReference type="SAM" id="MobiDB-lite"/>
    </source>
</evidence>
<evidence type="ECO:0000313" key="7">
    <source>
        <dbReference type="EMBL" id="EED19743.1"/>
    </source>
</evidence>
<feature type="region of interest" description="Disordered" evidence="6">
    <location>
        <begin position="645"/>
        <end position="683"/>
    </location>
</feature>
<proteinExistence type="inferred from homology"/>
<dbReference type="PANTHER" id="PTHR20275:SF0">
    <property type="entry name" value="NAD KINASE"/>
    <property type="match status" value="1"/>
</dbReference>
<dbReference type="GeneID" id="8106579"/>
<protein>
    <submittedName>
        <fullName evidence="7">NAD kinase Utr1, putative</fullName>
    </submittedName>
</protein>
<evidence type="ECO:0000313" key="8">
    <source>
        <dbReference type="Proteomes" id="UP000001745"/>
    </source>
</evidence>
<accession>B8M5D7</accession>
<dbReference type="STRING" id="441959.B8M5D7"/>
<dbReference type="HOGENOM" id="CLU_008831_7_2_1"/>
<dbReference type="FunCoup" id="B8M5D7">
    <property type="interactions" value="573"/>
</dbReference>
<dbReference type="VEuPathDB" id="FungiDB:TSTA_030120"/>
<dbReference type="PhylomeDB" id="B8M5D7"/>
<dbReference type="OMA" id="EHMLKYW"/>
<dbReference type="RefSeq" id="XP_002480177.1">
    <property type="nucleotide sequence ID" value="XM_002480132.1"/>
</dbReference>
<dbReference type="InterPro" id="IPR016064">
    <property type="entry name" value="NAD/diacylglycerol_kinase_sf"/>
</dbReference>
<dbReference type="FunFam" id="2.60.200.30:FF:000005">
    <property type="entry name" value="NAD+ kinase Utr1"/>
    <property type="match status" value="1"/>
</dbReference>
<evidence type="ECO:0000256" key="3">
    <source>
        <dbReference type="ARBA" id="ARBA00022777"/>
    </source>
</evidence>
<dbReference type="InterPro" id="IPR017437">
    <property type="entry name" value="ATP-NAD_kinase_PpnK-typ_C"/>
</dbReference>
<dbReference type="InterPro" id="IPR002504">
    <property type="entry name" value="NADK"/>
</dbReference>
<dbReference type="eggNOG" id="KOG2178">
    <property type="taxonomic scope" value="Eukaryota"/>
</dbReference>
<name>B8M5D7_TALSN</name>
<dbReference type="AlphaFoldDB" id="B8M5D7"/>
<dbReference type="PANTHER" id="PTHR20275">
    <property type="entry name" value="NAD KINASE"/>
    <property type="match status" value="1"/>
</dbReference>
<keyword evidence="8" id="KW-1185">Reference proteome</keyword>
<dbReference type="Gene3D" id="2.60.200.30">
    <property type="entry name" value="Probable inorganic polyphosphate/atp-NAD kinase, domain 2"/>
    <property type="match status" value="1"/>
</dbReference>
<dbReference type="EMBL" id="EQ962654">
    <property type="protein sequence ID" value="EED19743.1"/>
    <property type="molecule type" value="Genomic_DNA"/>
</dbReference>
<dbReference type="SUPFAM" id="SSF111331">
    <property type="entry name" value="NAD kinase/diacylglycerol kinase-like"/>
    <property type="match status" value="1"/>
</dbReference>
<keyword evidence="4" id="KW-0521">NADP</keyword>
<organism evidence="7 8">
    <name type="scientific">Talaromyces stipitatus (strain ATCC 10500 / CBS 375.48 / QM 6759 / NRRL 1006)</name>
    <name type="common">Penicillium stipitatum</name>
    <dbReference type="NCBI Taxonomy" id="441959"/>
    <lineage>
        <taxon>Eukaryota</taxon>
        <taxon>Fungi</taxon>
        <taxon>Dikarya</taxon>
        <taxon>Ascomycota</taxon>
        <taxon>Pezizomycotina</taxon>
        <taxon>Eurotiomycetes</taxon>
        <taxon>Eurotiomycetidae</taxon>
        <taxon>Eurotiales</taxon>
        <taxon>Trichocomaceae</taxon>
        <taxon>Talaromyces</taxon>
        <taxon>Talaromyces sect. Talaromyces</taxon>
    </lineage>
</organism>
<dbReference type="GO" id="GO:0003951">
    <property type="term" value="F:NAD+ kinase activity"/>
    <property type="evidence" value="ECO:0007669"/>
    <property type="project" value="InterPro"/>
</dbReference>
<reference evidence="8" key="1">
    <citation type="journal article" date="2015" name="Genome Announc.">
        <title>Genome sequence of the AIDS-associated pathogen Penicillium marneffei (ATCC18224) and its near taxonomic relative Talaromyces stipitatus (ATCC10500).</title>
        <authorList>
            <person name="Nierman W.C."/>
            <person name="Fedorova-Abrams N.D."/>
            <person name="Andrianopoulos A."/>
        </authorList>
    </citation>
    <scope>NUCLEOTIDE SEQUENCE [LARGE SCALE GENOMIC DNA]</scope>
    <source>
        <strain evidence="8">ATCC 10500 / CBS 375.48 / QM 6759 / NRRL 1006</strain>
    </source>
</reference>
<dbReference type="HAMAP" id="MF_00361">
    <property type="entry name" value="NAD_kinase"/>
    <property type="match status" value="1"/>
</dbReference>
<evidence type="ECO:0000256" key="2">
    <source>
        <dbReference type="ARBA" id="ARBA00022679"/>
    </source>
</evidence>